<dbReference type="InterPro" id="IPR032675">
    <property type="entry name" value="LRR_dom_sf"/>
</dbReference>
<dbReference type="PANTHER" id="PTHR24369:SF210">
    <property type="entry name" value="CHAOPTIN-RELATED"/>
    <property type="match status" value="1"/>
</dbReference>
<evidence type="ECO:0000313" key="9">
    <source>
        <dbReference type="RefSeq" id="XP_014476269.1"/>
    </source>
</evidence>
<protein>
    <submittedName>
        <fullName evidence="8 9">Leucine-rich repeat-containing protein 15-like</fullName>
    </submittedName>
</protein>
<keyword evidence="4" id="KW-1133">Transmembrane helix</keyword>
<dbReference type="GO" id="GO:0005886">
    <property type="term" value="C:plasma membrane"/>
    <property type="evidence" value="ECO:0007669"/>
    <property type="project" value="TreeGrafter"/>
</dbReference>
<keyword evidence="1" id="KW-0433">Leucine-rich repeat</keyword>
<dbReference type="Proteomes" id="UP000515204">
    <property type="component" value="Unplaced"/>
</dbReference>
<dbReference type="OrthoDB" id="2151624at2759"/>
<dbReference type="RefSeq" id="XP_014476268.1">
    <property type="nucleotide sequence ID" value="XM_014620782.1"/>
</dbReference>
<evidence type="ECO:0000256" key="5">
    <source>
        <dbReference type="SAM" id="SignalP"/>
    </source>
</evidence>
<dbReference type="RefSeq" id="XP_014476269.1">
    <property type="nucleotide sequence ID" value="XM_014620783.1"/>
</dbReference>
<feature type="transmembrane region" description="Helical" evidence="4">
    <location>
        <begin position="758"/>
        <end position="780"/>
    </location>
</feature>
<evidence type="ECO:0000313" key="7">
    <source>
        <dbReference type="Proteomes" id="UP000515204"/>
    </source>
</evidence>
<keyword evidence="2 5" id="KW-0732">Signal</keyword>
<dbReference type="InterPro" id="IPR050541">
    <property type="entry name" value="LRR_TM_domain-containing"/>
</dbReference>
<feature type="chain" id="PRO_5044646746" evidence="5">
    <location>
        <begin position="27"/>
        <end position="820"/>
    </location>
</feature>
<dbReference type="InterPro" id="IPR001611">
    <property type="entry name" value="Leu-rich_rpt"/>
</dbReference>
<accession>A0A6P3XDL1</accession>
<evidence type="ECO:0000259" key="6">
    <source>
        <dbReference type="SMART" id="SM00082"/>
    </source>
</evidence>
<dbReference type="GeneID" id="106745298"/>
<keyword evidence="7" id="KW-1185">Reference proteome</keyword>
<evidence type="ECO:0000256" key="4">
    <source>
        <dbReference type="SAM" id="Phobius"/>
    </source>
</evidence>
<feature type="signal peptide" evidence="5">
    <location>
        <begin position="1"/>
        <end position="26"/>
    </location>
</feature>
<sequence>MHSARYRMLRPFRDLLVLTLIMTASCLNVTEDDATMSATSMTKLITTAAETMSTATTTTTETTTVLSTTTTMTTTFAVKENVSSSSSSPSTSPAIVTVQDDDIPKDISHASSSPDTVWECPNITKVGVECSCDFPYTLRCTGDRTALQAISEHLKHSRPNMISLLDLTVTGISVLPARFLEEVALHGLVVSTGELKRVHENAFTALARPLQALGLPNNLLDSVPTIALSYLVGLDRLDLSHNKLKTLKADSFKGLSNLTYLDLCDNLLSQLSPQVFLALPMLRSLRMRGNRLSVSALSALRGLKRLEELDLSNNLLLGSMGPNLLPQMPRLHFLNVSENSLVNVQQGALIGLRNLTYLSLSHNQIDVLEDHSFKHLSTLTRLDLANNCIVAVSSASLAHLEKLTMLDLTHNFLRAFTADLVVPLKSLQDLRLDDNDITIVASDVPTTKLHLKRLSLADNPLNCDCTLLEFANWLSNSSLMEEDKSSAVCATPPALENGVLTQVSPGSLLCGEPTPPMMTRSVPVVGEQLSLKEFHYDESTGVNLLWHVEQCAERYTCDSLIVYETVNGSEYQLESSPLHCDSRMMRDPCVLPVSIPVSLHLQLGHKYRYCVVLLVPIAYDDVSLGLGCSDVIVLEKTQRQQDLAISTQPPFLGASYPRITGVHVNVSDQGNLHVDVALSAKTTETCQLSIVIFNAISAVHRQTLNCSSTFVTVEVSLPGSYMVCASLDKLAEAVVAASDLLDDHERSRCVEVVQGHQLNVVFITLAVALVICVITLLLLLRSYSLGRRHAAIQAQCFLPTQEFEITHKAHYIKLLATTKV</sequence>
<keyword evidence="4" id="KW-0472">Membrane</keyword>
<gene>
    <name evidence="8 9" type="primary">LOC106745298</name>
</gene>
<dbReference type="PANTHER" id="PTHR24369">
    <property type="entry name" value="ANTIGEN BSP, PUTATIVE-RELATED"/>
    <property type="match status" value="1"/>
</dbReference>
<proteinExistence type="predicted"/>
<dbReference type="PRINTS" id="PR00019">
    <property type="entry name" value="LEURICHRPT"/>
</dbReference>
<dbReference type="SMART" id="SM00369">
    <property type="entry name" value="LRR_TYP"/>
    <property type="match status" value="9"/>
</dbReference>
<dbReference type="SMART" id="SM00082">
    <property type="entry name" value="LRRCT"/>
    <property type="match status" value="1"/>
</dbReference>
<keyword evidence="3" id="KW-0677">Repeat</keyword>
<dbReference type="PROSITE" id="PS51450">
    <property type="entry name" value="LRR"/>
    <property type="match status" value="3"/>
</dbReference>
<dbReference type="Gene3D" id="3.80.10.10">
    <property type="entry name" value="Ribonuclease Inhibitor"/>
    <property type="match status" value="2"/>
</dbReference>
<keyword evidence="4" id="KW-0812">Transmembrane</keyword>
<feature type="domain" description="LRRCT" evidence="6">
    <location>
        <begin position="459"/>
        <end position="511"/>
    </location>
</feature>
<evidence type="ECO:0000313" key="8">
    <source>
        <dbReference type="RefSeq" id="XP_014476268.1"/>
    </source>
</evidence>
<dbReference type="KEGG" id="dqu:106745298"/>
<name>A0A6P3XDL1_DINQU</name>
<dbReference type="FunFam" id="3.80.10.10:FF:001360">
    <property type="entry name" value="Uncharacterized protein"/>
    <property type="match status" value="1"/>
</dbReference>
<dbReference type="SMART" id="SM00365">
    <property type="entry name" value="LRR_SD22"/>
    <property type="match status" value="5"/>
</dbReference>
<dbReference type="SUPFAM" id="SSF52058">
    <property type="entry name" value="L domain-like"/>
    <property type="match status" value="1"/>
</dbReference>
<evidence type="ECO:0000256" key="1">
    <source>
        <dbReference type="ARBA" id="ARBA00022614"/>
    </source>
</evidence>
<evidence type="ECO:0000256" key="3">
    <source>
        <dbReference type="ARBA" id="ARBA00022737"/>
    </source>
</evidence>
<dbReference type="InterPro" id="IPR000483">
    <property type="entry name" value="Cys-rich_flank_reg_C"/>
</dbReference>
<evidence type="ECO:0000256" key="2">
    <source>
        <dbReference type="ARBA" id="ARBA00022729"/>
    </source>
</evidence>
<reference evidence="8 9" key="1">
    <citation type="submission" date="2025-04" db="UniProtKB">
        <authorList>
            <consortium name="RefSeq"/>
        </authorList>
    </citation>
    <scope>IDENTIFICATION</scope>
</reference>
<dbReference type="Pfam" id="PF00560">
    <property type="entry name" value="LRR_1"/>
    <property type="match status" value="1"/>
</dbReference>
<dbReference type="PROSITE" id="PS51257">
    <property type="entry name" value="PROKAR_LIPOPROTEIN"/>
    <property type="match status" value="1"/>
</dbReference>
<dbReference type="InterPro" id="IPR003591">
    <property type="entry name" value="Leu-rich_rpt_typical-subtyp"/>
</dbReference>
<dbReference type="Pfam" id="PF13855">
    <property type="entry name" value="LRR_8"/>
    <property type="match status" value="2"/>
</dbReference>
<dbReference type="AlphaFoldDB" id="A0A6P3XDL1"/>
<dbReference type="CTD" id="37342"/>
<organism evidence="7 8">
    <name type="scientific">Dinoponera quadriceps</name>
    <name type="common">South American ant</name>
    <dbReference type="NCBI Taxonomy" id="609295"/>
    <lineage>
        <taxon>Eukaryota</taxon>
        <taxon>Metazoa</taxon>
        <taxon>Ecdysozoa</taxon>
        <taxon>Arthropoda</taxon>
        <taxon>Hexapoda</taxon>
        <taxon>Insecta</taxon>
        <taxon>Pterygota</taxon>
        <taxon>Neoptera</taxon>
        <taxon>Endopterygota</taxon>
        <taxon>Hymenoptera</taxon>
        <taxon>Apocrita</taxon>
        <taxon>Aculeata</taxon>
        <taxon>Formicoidea</taxon>
        <taxon>Formicidae</taxon>
        <taxon>Ponerinae</taxon>
        <taxon>Ponerini</taxon>
        <taxon>Dinoponera</taxon>
    </lineage>
</organism>